<dbReference type="Pfam" id="PF17963">
    <property type="entry name" value="Big_9"/>
    <property type="match status" value="3"/>
</dbReference>
<dbReference type="PROSITE" id="PS51257">
    <property type="entry name" value="PROKAR_LIPOPROTEIN"/>
    <property type="match status" value="1"/>
</dbReference>
<evidence type="ECO:0000313" key="3">
    <source>
        <dbReference type="Proteomes" id="UP000315369"/>
    </source>
</evidence>
<dbReference type="EMBL" id="VIFM01000120">
    <property type="protein sequence ID" value="TQF12908.1"/>
    <property type="molecule type" value="Genomic_DNA"/>
</dbReference>
<keyword evidence="3" id="KW-1185">Reference proteome</keyword>
<accession>A0A540WV65</accession>
<organism evidence="2 3">
    <name type="scientific">Myxococcus llanfairpwllgwyngyllgogerychwyrndrobwllllantysiliogogogochensis</name>
    <dbReference type="NCBI Taxonomy" id="2590453"/>
    <lineage>
        <taxon>Bacteria</taxon>
        <taxon>Pseudomonadati</taxon>
        <taxon>Myxococcota</taxon>
        <taxon>Myxococcia</taxon>
        <taxon>Myxococcales</taxon>
        <taxon>Cystobacterineae</taxon>
        <taxon>Myxococcaceae</taxon>
        <taxon>Myxococcus</taxon>
    </lineage>
</organism>
<dbReference type="NCBIfam" id="NF012211">
    <property type="entry name" value="tand_rpt_95"/>
    <property type="match status" value="3"/>
</dbReference>
<dbReference type="OrthoDB" id="5481789at2"/>
<proteinExistence type="predicted"/>
<reference evidence="2 3" key="1">
    <citation type="submission" date="2019-06" db="EMBL/GenBank/DDBJ databases">
        <authorList>
            <person name="Livingstone P."/>
            <person name="Whitworth D."/>
        </authorList>
    </citation>
    <scope>NUCLEOTIDE SEQUENCE [LARGE SCALE GENOMIC DNA]</scope>
    <source>
        <strain evidence="2 3">AM401</strain>
    </source>
</reference>
<dbReference type="InterPro" id="IPR013783">
    <property type="entry name" value="Ig-like_fold"/>
</dbReference>
<dbReference type="Gene3D" id="2.60.40.10">
    <property type="entry name" value="Immunoglobulins"/>
    <property type="match status" value="3"/>
</dbReference>
<dbReference type="RefSeq" id="WP_141645382.1">
    <property type="nucleotide sequence ID" value="NZ_VIFM01000120.1"/>
</dbReference>
<feature type="region of interest" description="Disordered" evidence="1">
    <location>
        <begin position="1560"/>
        <end position="1598"/>
    </location>
</feature>
<dbReference type="Proteomes" id="UP000315369">
    <property type="component" value="Unassembled WGS sequence"/>
</dbReference>
<dbReference type="Gene3D" id="2.60.40.3440">
    <property type="match status" value="3"/>
</dbReference>
<feature type="region of interest" description="Disordered" evidence="1">
    <location>
        <begin position="1409"/>
        <end position="1444"/>
    </location>
</feature>
<sequence length="1634" mass="171536">MPSTFPRHASGGALRLCLGVALLAWMGCRSRPPAEPVAAPTSTAVSAPFDVASVMRQVHFAYRPEGEQWSGGHSTYEVRASTNGMSLSPFSPRDGRVKGAPLHLGPARLQRGDALLKQGEATGSVEAKGRLRLERAELTEHLANEEEGVTQSWHLPGAPRGQGDLLLRMRATGLAFVESTAEGLHFAAPQTGLGFRYGHATWVDSQGQRTTLPVEYADQSLGFRVPEALLKSSVFPVTLATVITPEQGVDLPVHGPAWGEWKGPPAVGSNGTDYLVVWSDARGEYYGALHGVRVSSAGVVLDPSGIKISTEPGHQDSAAVASNGTDYLVVWRTLPGGITGPTADIQAARVTSNGRVEDTPSIALSLDSHDEHDPKVASVGTDYLVVWERQYPSGDKASIVGARVTSTGQRLEPVGLNLSQPSDRHYNPSVASNGTQYLVVWEDYVAPGKIDLHGARVSALGEVVAESRRVIASMHELQMRPSVASLGTGFLVAWESIGDAAGGGIYCARLSAEGDVLDATGLLISRQRASYVEPRVSANGANYLVAWDQGSGVHGALVTPEGTLGPQRALGPSTSVQTRMYPAVASNGADFFAVWLSQAATTSRSSHIIEGTRVTGTGAVVDSPTPRVLTTASNTQLAPAVATNGTNFLVVWEDLRGGGSDVYGARVTPTGELLDPQGIALSTAAFDQRAPAVASNGTDYLVVWSTYGAGAPAVAGVQVAGSGQVLSPQALSISNVAEVEGGAAVASNGTDYLVVWADDLDFNGPILGARVTRTGVVRDKPAIRIARSFRSRSLPSVASNGKDYFVVWQDARNTTTTTSVNNDVYGSRVTSAGAVLDTQGLRLVTAPSVRPEPRLASNGADYLVVWRAAYAVLGMRVRSDGQVLDPQGILITQSTKGHASPSVASLGAEYLVVWRDFRNEAPGVSSYRFKGDIYGARVTGAGLVREPEGLSIAADAQAEEVPAIVASPLRRSAFVVYQRYDASPSIQSRRSRGRFVSFNDNEPPTALGQSLLLPEDSALALILQGTDPEGQGLTYSLGPAPSHGTLGGAGVDYLYTPAAQYHGLDSFTFQVSDGELLSAPATVSFQVTPVNDPPSVPGLLGPADGTESEGGLFTFTWSASTDIEGDAVSYHLELLQDGVVTRTRVTASTTYTLPQAEGLPVGRYSWRVRAVDARSASSAPSAERVVISLPRRNEPPIANGHTAATNEDTALSLVLRGQDPEGQALTFTVTTPPANGVLAGQGAALTYTPRANFHGADSFVFTVSDGELSSAPATVSLQVDPVNDAPSVPRLLSPADGVSQAVSGRVTFQWEAATDLEADAVSYEVELLQAGVVVHRHATARTSRALGDEEALPAGVWRWRVSASDSHGASSGPSAEWSFIVPPKPDLPPSATEGEVATSEDTDIAVTLQGQDPEGRTLTFSIESPPEHGTLSGEGAERGYTPAANFHGEDRITFRVSDGVHESEPATVSIHVAPINDSPSMPRLLSPVDGAVVEGGLATFQWEAAVDVDGDALDYVLEFLQEGRVVRTFALPGATSRELKGEDERLAVGLHSWRVRAVDNQGGHSATEPSRALTVVPRASPPPVDPGTGNERPRTSGCGCEAHPGAGASAPFAFALVLLLGRLVRRGSRSFLSV</sequence>
<gene>
    <name evidence="2" type="ORF">FJV41_26685</name>
</gene>
<name>A0A540WV65_9BACT</name>
<evidence type="ECO:0000313" key="2">
    <source>
        <dbReference type="EMBL" id="TQF12908.1"/>
    </source>
</evidence>
<comment type="caution">
    <text evidence="2">The sequence shown here is derived from an EMBL/GenBank/DDBJ whole genome shotgun (WGS) entry which is preliminary data.</text>
</comment>
<evidence type="ECO:0000256" key="1">
    <source>
        <dbReference type="SAM" id="MobiDB-lite"/>
    </source>
</evidence>
<protein>
    <submittedName>
        <fullName evidence="2">Tandem-95 repeat protein</fullName>
    </submittedName>
</protein>